<comment type="caution">
    <text evidence="2">The sequence shown here is derived from an EMBL/GenBank/DDBJ whole genome shotgun (WGS) entry which is preliminary data.</text>
</comment>
<gene>
    <name evidence="2" type="ORF">BHV66_01770</name>
</gene>
<protein>
    <recommendedName>
        <fullName evidence="4">Peptidase A2 domain-containing protein</fullName>
    </recommendedName>
</protein>
<dbReference type="EMBL" id="MNQH01000001">
    <property type="protein sequence ID" value="OKY96809.1"/>
    <property type="molecule type" value="Genomic_DNA"/>
</dbReference>
<feature type="signal peptide" evidence="1">
    <location>
        <begin position="1"/>
        <end position="18"/>
    </location>
</feature>
<dbReference type="STRING" id="28117.BHV66_01770"/>
<accession>A0A1Q6FD67</accession>
<proteinExistence type="predicted"/>
<dbReference type="InterPro" id="IPR034122">
    <property type="entry name" value="Retropepsin-like_bacterial"/>
</dbReference>
<dbReference type="RefSeq" id="WP_022460358.1">
    <property type="nucleotide sequence ID" value="NZ_CAKVYA010000005.1"/>
</dbReference>
<name>A0A1Q6FD67_9BACT</name>
<organism evidence="2 3">
    <name type="scientific">Alistipes putredinis</name>
    <dbReference type="NCBI Taxonomy" id="28117"/>
    <lineage>
        <taxon>Bacteria</taxon>
        <taxon>Pseudomonadati</taxon>
        <taxon>Bacteroidota</taxon>
        <taxon>Bacteroidia</taxon>
        <taxon>Bacteroidales</taxon>
        <taxon>Rikenellaceae</taxon>
        <taxon>Alistipes</taxon>
    </lineage>
</organism>
<evidence type="ECO:0008006" key="4">
    <source>
        <dbReference type="Google" id="ProtNLM"/>
    </source>
</evidence>
<evidence type="ECO:0000313" key="3">
    <source>
        <dbReference type="Proteomes" id="UP000187417"/>
    </source>
</evidence>
<dbReference type="Pfam" id="PF13650">
    <property type="entry name" value="Asp_protease_2"/>
    <property type="match status" value="1"/>
</dbReference>
<evidence type="ECO:0000256" key="1">
    <source>
        <dbReference type="SAM" id="SignalP"/>
    </source>
</evidence>
<evidence type="ECO:0000313" key="2">
    <source>
        <dbReference type="EMBL" id="OKY96809.1"/>
    </source>
</evidence>
<keyword evidence="1" id="KW-0732">Signal</keyword>
<dbReference type="InterPro" id="IPR021109">
    <property type="entry name" value="Peptidase_aspartic_dom_sf"/>
</dbReference>
<dbReference type="SUPFAM" id="SSF50630">
    <property type="entry name" value="Acid proteases"/>
    <property type="match status" value="2"/>
</dbReference>
<dbReference type="CDD" id="cd05483">
    <property type="entry name" value="retropepsin_like_bacteria"/>
    <property type="match status" value="1"/>
</dbReference>
<feature type="chain" id="PRO_5010355306" description="Peptidase A2 domain-containing protein" evidence="1">
    <location>
        <begin position="19"/>
        <end position="446"/>
    </location>
</feature>
<sequence>MKKLLLALFLVFTLPLSAEEQPAVPTADEQAAALINAQEWFRLEACYPEIRDELSPFVRLLCEASLGSHFNRLPESCNAIGTLLNDYQQELFADPEGSMLGWLLSMLIGNLQELGAYEQAADLLTQFAAGQSEEERASTLATQRWFQTMARHPRTSLTKPDGEIRLPLTVGSETVKSPLDGTDKKVHNFYTDITIGGRTERFIFDTGCSGASFVSAEFAKRHDLEIICDSIPVSGIGGNGFVKFATTDSMQIGPVTIRHPYFMVFDNDEASDQIGHIEAVLGTDFMRLAGQIELRPKEGFFLLPATPEPTPASGRNLMHDTSSGQYILNTLVAGKDTVPMVFDTGNSRTGLSPNYYTLHREEIDRSGKKRETAAGGFGGILRGTGYDLKNITFTIGDGSRTLKKVTVTADFGPASEQPYFGSLGMDLFEKFDRIVFDFGRMFVTAE</sequence>
<reference evidence="2 3" key="1">
    <citation type="journal article" date="2016" name="Nat. Biotechnol.">
        <title>Measurement of bacterial replication rates in microbial communities.</title>
        <authorList>
            <person name="Brown C.T."/>
            <person name="Olm M.R."/>
            <person name="Thomas B.C."/>
            <person name="Banfield J.F."/>
        </authorList>
    </citation>
    <scope>NUCLEOTIDE SEQUENCE [LARGE SCALE GENOMIC DNA]</scope>
    <source>
        <strain evidence="2">CAG:67_53_122</strain>
    </source>
</reference>
<dbReference type="Proteomes" id="UP000187417">
    <property type="component" value="Unassembled WGS sequence"/>
</dbReference>
<dbReference type="Gene3D" id="2.40.70.10">
    <property type="entry name" value="Acid Proteases"/>
    <property type="match status" value="2"/>
</dbReference>
<dbReference type="AlphaFoldDB" id="A0A1Q6FD67"/>